<dbReference type="GO" id="GO:0042545">
    <property type="term" value="P:cell wall modification"/>
    <property type="evidence" value="ECO:0007669"/>
    <property type="project" value="UniProtKB-UniRule"/>
</dbReference>
<keyword evidence="8" id="KW-1185">Reference proteome</keyword>
<dbReference type="GO" id="GO:0009279">
    <property type="term" value="C:cell outer membrane"/>
    <property type="evidence" value="ECO:0007669"/>
    <property type="project" value="TreeGrafter"/>
</dbReference>
<dbReference type="OrthoDB" id="9804686at2"/>
<dbReference type="InterPro" id="IPR000070">
    <property type="entry name" value="Pectinesterase_cat"/>
</dbReference>
<protein>
    <recommendedName>
        <fullName evidence="5">Pectinesterase</fullName>
        <ecNumber evidence="5">3.1.1.11</ecNumber>
    </recommendedName>
</protein>
<dbReference type="Pfam" id="PF01095">
    <property type="entry name" value="Pectinesterase"/>
    <property type="match status" value="1"/>
</dbReference>
<keyword evidence="3 5" id="KW-0063">Aspartyl esterase</keyword>
<dbReference type="Pfam" id="PF09492">
    <property type="entry name" value="Pec_lyase"/>
    <property type="match status" value="1"/>
</dbReference>
<dbReference type="Proteomes" id="UP000191680">
    <property type="component" value="Unassembled WGS sequence"/>
</dbReference>
<dbReference type="SUPFAM" id="SSF51126">
    <property type="entry name" value="Pectin lyase-like"/>
    <property type="match status" value="1"/>
</dbReference>
<dbReference type="PANTHER" id="PTHR31321">
    <property type="entry name" value="ACYL-COA THIOESTER HYDROLASE YBHC-RELATED"/>
    <property type="match status" value="1"/>
</dbReference>
<dbReference type="EC" id="3.1.1.11" evidence="5"/>
<dbReference type="UniPathway" id="UPA00545">
    <property type="reaction ID" value="UER00823"/>
</dbReference>
<evidence type="ECO:0000256" key="3">
    <source>
        <dbReference type="ARBA" id="ARBA00023085"/>
    </source>
</evidence>
<dbReference type="GO" id="GO:0016829">
    <property type="term" value="F:lyase activity"/>
    <property type="evidence" value="ECO:0007669"/>
    <property type="project" value="UniProtKB-KW"/>
</dbReference>
<dbReference type="Gene3D" id="1.50.10.20">
    <property type="match status" value="1"/>
</dbReference>
<dbReference type="PROSITE" id="PS00503">
    <property type="entry name" value="PECTINESTERASE_2"/>
    <property type="match status" value="1"/>
</dbReference>
<evidence type="ECO:0000313" key="7">
    <source>
        <dbReference type="EMBL" id="OQD42443.1"/>
    </source>
</evidence>
<evidence type="ECO:0000259" key="6">
    <source>
        <dbReference type="Pfam" id="PF01095"/>
    </source>
</evidence>
<dbReference type="EMBL" id="MTBC01000006">
    <property type="protein sequence ID" value="OQD42443.1"/>
    <property type="molecule type" value="Genomic_DNA"/>
</dbReference>
<dbReference type="NCBIfam" id="TIGR02474">
    <property type="entry name" value="pec_lyase"/>
    <property type="match status" value="1"/>
</dbReference>
<proteinExistence type="inferred from homology"/>
<comment type="caution">
    <text evidence="7">The sequence shown here is derived from an EMBL/GenBank/DDBJ whole genome shotgun (WGS) entry which is preliminary data.</text>
</comment>
<reference evidence="7 8" key="1">
    <citation type="submission" date="2016-12" db="EMBL/GenBank/DDBJ databases">
        <authorList>
            <person name="Song W.-J."/>
            <person name="Kurnit D.M."/>
        </authorList>
    </citation>
    <scope>NUCLEOTIDE SEQUENCE [LARGE SCALE GENOMIC DNA]</scope>
    <source>
        <strain evidence="7 8">HSG9</strain>
    </source>
</reference>
<dbReference type="PANTHER" id="PTHR31321:SF57">
    <property type="entry name" value="PECTINESTERASE 53-RELATED"/>
    <property type="match status" value="1"/>
</dbReference>
<dbReference type="GO" id="GO:0045490">
    <property type="term" value="P:pectin catabolic process"/>
    <property type="evidence" value="ECO:0007669"/>
    <property type="project" value="UniProtKB-UniRule"/>
</dbReference>
<comment type="similarity">
    <text evidence="1">Belongs to the pectinesterase family.</text>
</comment>
<comment type="catalytic activity">
    <reaction evidence="5">
        <text>[(1-&gt;4)-alpha-D-galacturonosyl methyl ester](n) + n H2O = [(1-&gt;4)-alpha-D-galacturonosyl](n) + n methanol + n H(+)</text>
        <dbReference type="Rhea" id="RHEA:22380"/>
        <dbReference type="Rhea" id="RHEA-COMP:14570"/>
        <dbReference type="Rhea" id="RHEA-COMP:14573"/>
        <dbReference type="ChEBI" id="CHEBI:15377"/>
        <dbReference type="ChEBI" id="CHEBI:15378"/>
        <dbReference type="ChEBI" id="CHEBI:17790"/>
        <dbReference type="ChEBI" id="CHEBI:140522"/>
        <dbReference type="ChEBI" id="CHEBI:140523"/>
        <dbReference type="EC" id="3.1.1.11"/>
    </reaction>
</comment>
<evidence type="ECO:0000313" key="8">
    <source>
        <dbReference type="Proteomes" id="UP000191680"/>
    </source>
</evidence>
<dbReference type="RefSeq" id="WP_080319145.1">
    <property type="nucleotide sequence ID" value="NZ_MTBC01000006.1"/>
</dbReference>
<dbReference type="InterPro" id="IPR033131">
    <property type="entry name" value="Pectinesterase_Asp_AS"/>
</dbReference>
<dbReference type="AlphaFoldDB" id="A0A1V6LQI3"/>
<feature type="domain" description="Pectinesterase catalytic" evidence="6">
    <location>
        <begin position="374"/>
        <end position="659"/>
    </location>
</feature>
<gene>
    <name evidence="7" type="ORF">BUL40_09960</name>
</gene>
<dbReference type="GO" id="GO:0030599">
    <property type="term" value="F:pectinesterase activity"/>
    <property type="evidence" value="ECO:0007669"/>
    <property type="project" value="UniProtKB-UniRule"/>
</dbReference>
<accession>A0A1V6LQI3</accession>
<sequence length="673" mass="75712">MIKDLKQVLTLFCLLSLLQGLRAQQLDHSWENLVLKSTDNWYATEEALVVANNVLLYQNENGGWPKNKQIHQPLSPKEIAQLKKDKTKKTGTTIDNGATFLEMTFLAKIYQQQRFPVHKDAFLNGLQYLLNAQYDNGGWPQFYPLREGYYSHITYNDDAMGNVLQLLYDIMQDKAPFSSLMLAPITRGKVALAFQKGVNCILKTQVKQKGMLTGWCAQHDVATLQPAKARAYELPSLSGKESAPIALLLMQLENPSPQVVKAIEGVVAWFRQSQLNGVEIKRIYGENGKVIEKQVLTSPNAKPLWGRFMDLEDNTPFFCDRDGIKKASLKEIGKERQNGYRWYTDQPQAVLDLYPKWREKLLDKRQDPTADLYNMVVAQDGMGHFSSIQEAVNSAKAFPYQRVFIHIKKGIYPEKVTVNEWNPKISFLGDGVDQTIISYDDHFSKVNTGRNSTFKTPSLLVEGDGFIAKNLTVENTAGPVGQAIALSVNADQVVLHNCNFKGNQDTVYTTGTNHKVYFNNCYIEGTTDFIFGSATVWFQDCTLHSKSDSYITAASTQEGIPFGFVFKSCKLTAAEGVQNVFLGRPWRSHAKTVFIDCNMEGHISPLGWDNWSNKAAEKTTFYGEYNSSGAGAHLTNRVAWSHQLSAKEALDYTKEVVLGGTETNAKNKWYELD</sequence>
<name>A0A1V6LQI3_9FLAO</name>
<dbReference type="InterPro" id="IPR011050">
    <property type="entry name" value="Pectin_lyase_fold/virulence"/>
</dbReference>
<dbReference type="SUPFAM" id="SSF81853">
    <property type="entry name" value="Family 10 polysaccharide lyase"/>
    <property type="match status" value="1"/>
</dbReference>
<feature type="active site" evidence="4">
    <location>
        <position position="528"/>
    </location>
</feature>
<evidence type="ECO:0000256" key="4">
    <source>
        <dbReference type="PROSITE-ProRule" id="PRU10040"/>
    </source>
</evidence>
<keyword evidence="2 5" id="KW-0378">Hydrolase</keyword>
<dbReference type="Gene3D" id="2.160.20.10">
    <property type="entry name" value="Single-stranded right-handed beta-helix, Pectin lyase-like"/>
    <property type="match status" value="1"/>
</dbReference>
<keyword evidence="7" id="KW-0456">Lyase</keyword>
<comment type="pathway">
    <text evidence="5">Glycan metabolism; pectin degradation; 2-dehydro-3-deoxy-D-gluconate from pectin: step 1/5.</text>
</comment>
<dbReference type="InterPro" id="IPR012334">
    <property type="entry name" value="Pectin_lyas_fold"/>
</dbReference>
<evidence type="ECO:0000256" key="2">
    <source>
        <dbReference type="ARBA" id="ARBA00022801"/>
    </source>
</evidence>
<organism evidence="7 8">
    <name type="scientific">Croceivirga radicis</name>
    <dbReference type="NCBI Taxonomy" id="1929488"/>
    <lineage>
        <taxon>Bacteria</taxon>
        <taxon>Pseudomonadati</taxon>
        <taxon>Bacteroidota</taxon>
        <taxon>Flavobacteriia</taxon>
        <taxon>Flavobacteriales</taxon>
        <taxon>Flavobacteriaceae</taxon>
        <taxon>Croceivirga</taxon>
    </lineage>
</organism>
<evidence type="ECO:0000256" key="5">
    <source>
        <dbReference type="RuleBase" id="RU000589"/>
    </source>
</evidence>
<dbReference type="InterPro" id="IPR012669">
    <property type="entry name" value="Pectate_lyase"/>
</dbReference>
<evidence type="ECO:0000256" key="1">
    <source>
        <dbReference type="ARBA" id="ARBA00008891"/>
    </source>
</evidence>